<dbReference type="SUPFAM" id="SSF56399">
    <property type="entry name" value="ADP-ribosylation"/>
    <property type="match status" value="1"/>
</dbReference>
<comment type="function">
    <text evidence="1">Catalyzes the last step of tRNA splicing, the transfer of the splice junction 2'-phosphate from ligated tRNA to NAD to produce ADP-ribose 1''-2'' cyclic phosphate.</text>
</comment>
<accession>A0AAW0C0L4</accession>
<sequence length="260" mass="29767">MLSRTLYASQLELNALRYISSTSAEDLSVVFNRRLKWLLRHGAVPPTLTLRPDGFARVDDIRRLPLFRKFTPIEFDDFLAEDQSQFFKITQEYDHRTGHDSFWIRARTGHTIKSIDWSVRRLHSPENVPPLVCPLDPETWAYAQHYGIPPETDGLIRLRAISAKENFDTNHVFAFLDVNKMLASRIPLWRSMRSRMTWLTTGDPTGVLPPEMFLDATQYEVDRQTLISVPENVQSRAALPDSQVSGLADELRDGAVSVNA</sequence>
<dbReference type="PANTHER" id="PTHR12684:SF2">
    <property type="entry name" value="TRNA 2'-PHOSPHOTRANSFERASE 1"/>
    <property type="match status" value="1"/>
</dbReference>
<evidence type="ECO:0000256" key="1">
    <source>
        <dbReference type="ARBA" id="ARBA00003343"/>
    </source>
</evidence>
<comment type="catalytic activity">
    <reaction evidence="3">
        <text>2'-phospho-[ligated tRNA] + NAD(+) = mature tRNA + ADP-alpha-D-ribose 1'',2''-cyclic phosphate + nicotinamide</text>
        <dbReference type="Rhea" id="RHEA:23324"/>
        <dbReference type="Rhea" id="RHEA-COMP:11106"/>
        <dbReference type="Rhea" id="RHEA-COMP:11107"/>
        <dbReference type="ChEBI" id="CHEBI:17154"/>
        <dbReference type="ChEBI" id="CHEBI:57540"/>
        <dbReference type="ChEBI" id="CHEBI:76596"/>
        <dbReference type="ChEBI" id="CHEBI:82883"/>
        <dbReference type="ChEBI" id="CHEBI:85027"/>
        <dbReference type="EC" id="2.7.1.160"/>
    </reaction>
</comment>
<proteinExistence type="predicted"/>
<name>A0AAW0C0L4_9AGAR</name>
<dbReference type="Pfam" id="PF01885">
    <property type="entry name" value="PTS_2-RNA"/>
    <property type="match status" value="1"/>
</dbReference>
<dbReference type="EMBL" id="JAWWNJ010000024">
    <property type="protein sequence ID" value="KAK7031630.1"/>
    <property type="molecule type" value="Genomic_DNA"/>
</dbReference>
<dbReference type="GO" id="GO:0006388">
    <property type="term" value="P:tRNA splicing, via endonucleolytic cleavage and ligation"/>
    <property type="evidence" value="ECO:0007669"/>
    <property type="project" value="TreeGrafter"/>
</dbReference>
<comment type="caution">
    <text evidence="4">The sequence shown here is derived from an EMBL/GenBank/DDBJ whole genome shotgun (WGS) entry which is preliminary data.</text>
</comment>
<dbReference type="AlphaFoldDB" id="A0AAW0C0L4"/>
<organism evidence="4 5">
    <name type="scientific">Favolaschia claudopus</name>
    <dbReference type="NCBI Taxonomy" id="2862362"/>
    <lineage>
        <taxon>Eukaryota</taxon>
        <taxon>Fungi</taxon>
        <taxon>Dikarya</taxon>
        <taxon>Basidiomycota</taxon>
        <taxon>Agaricomycotina</taxon>
        <taxon>Agaricomycetes</taxon>
        <taxon>Agaricomycetidae</taxon>
        <taxon>Agaricales</taxon>
        <taxon>Marasmiineae</taxon>
        <taxon>Mycenaceae</taxon>
        <taxon>Favolaschia</taxon>
    </lineage>
</organism>
<dbReference type="InterPro" id="IPR042080">
    <property type="entry name" value="RNA_2'-PTrans_N"/>
</dbReference>
<feature type="non-terminal residue" evidence="4">
    <location>
        <position position="1"/>
    </location>
</feature>
<dbReference type="Gene3D" id="1.10.10.970">
    <property type="entry name" value="RNA 2'-phosphotransferase, Tpt1/KptA family, N-terminal domain"/>
    <property type="match status" value="1"/>
</dbReference>
<dbReference type="GO" id="GO:0000215">
    <property type="term" value="F:tRNA 2'-phosphotransferase activity"/>
    <property type="evidence" value="ECO:0007669"/>
    <property type="project" value="UniProtKB-EC"/>
</dbReference>
<gene>
    <name evidence="4" type="ORF">R3P38DRAFT_2924861</name>
</gene>
<evidence type="ECO:0000313" key="5">
    <source>
        <dbReference type="Proteomes" id="UP001362999"/>
    </source>
</evidence>
<reference evidence="4 5" key="1">
    <citation type="journal article" date="2024" name="J Genomics">
        <title>Draft genome sequencing and assembly of Favolaschia claudopus CIRM-BRFM 2984 isolated from oak limbs.</title>
        <authorList>
            <person name="Navarro D."/>
            <person name="Drula E."/>
            <person name="Chaduli D."/>
            <person name="Cazenave R."/>
            <person name="Ahrendt S."/>
            <person name="Wang J."/>
            <person name="Lipzen A."/>
            <person name="Daum C."/>
            <person name="Barry K."/>
            <person name="Grigoriev I.V."/>
            <person name="Favel A."/>
            <person name="Rosso M.N."/>
            <person name="Martin F."/>
        </authorList>
    </citation>
    <scope>NUCLEOTIDE SEQUENCE [LARGE SCALE GENOMIC DNA]</scope>
    <source>
        <strain evidence="4 5">CIRM-BRFM 2984</strain>
    </source>
</reference>
<evidence type="ECO:0000256" key="3">
    <source>
        <dbReference type="ARBA" id="ARBA00047949"/>
    </source>
</evidence>
<evidence type="ECO:0000313" key="4">
    <source>
        <dbReference type="EMBL" id="KAK7031630.1"/>
    </source>
</evidence>
<keyword evidence="5" id="KW-1185">Reference proteome</keyword>
<dbReference type="PANTHER" id="PTHR12684">
    <property type="entry name" value="PUTATIVE PHOSPHOTRANSFERASE"/>
    <property type="match status" value="1"/>
</dbReference>
<protein>
    <recommendedName>
        <fullName evidence="2">2'-phosphotransferase</fullName>
        <ecNumber evidence="2">2.7.1.160</ecNumber>
    </recommendedName>
</protein>
<dbReference type="InterPro" id="IPR002745">
    <property type="entry name" value="Ptrans_KptA/Tpt1"/>
</dbReference>
<dbReference type="Proteomes" id="UP001362999">
    <property type="component" value="Unassembled WGS sequence"/>
</dbReference>
<dbReference type="EC" id="2.7.1.160" evidence="2"/>
<evidence type="ECO:0000256" key="2">
    <source>
        <dbReference type="ARBA" id="ARBA00012007"/>
    </source>
</evidence>